<feature type="domain" description="Helicase ATP-binding" evidence="7">
    <location>
        <begin position="28"/>
        <end position="204"/>
    </location>
</feature>
<evidence type="ECO:0000256" key="2">
    <source>
        <dbReference type="ARBA" id="ARBA00022801"/>
    </source>
</evidence>
<evidence type="ECO:0000313" key="9">
    <source>
        <dbReference type="EMBL" id="RQW65179.1"/>
    </source>
</evidence>
<evidence type="ECO:0000259" key="7">
    <source>
        <dbReference type="PROSITE" id="PS51192"/>
    </source>
</evidence>
<evidence type="ECO:0000256" key="1">
    <source>
        <dbReference type="ARBA" id="ARBA00022741"/>
    </source>
</evidence>
<dbReference type="PROSITE" id="PS51194">
    <property type="entry name" value="HELICASE_CTER"/>
    <property type="match status" value="1"/>
</dbReference>
<dbReference type="EMBL" id="RJVQ01000001">
    <property type="protein sequence ID" value="RQW65179.1"/>
    <property type="molecule type" value="Genomic_DNA"/>
</dbReference>
<dbReference type="SMART" id="SM00487">
    <property type="entry name" value="DEXDc"/>
    <property type="match status" value="1"/>
</dbReference>
<dbReference type="OrthoDB" id="9805696at2"/>
<keyword evidence="2" id="KW-0378">Hydrolase</keyword>
<dbReference type="PANTHER" id="PTHR47959">
    <property type="entry name" value="ATP-DEPENDENT RNA HELICASE RHLE-RELATED"/>
    <property type="match status" value="1"/>
</dbReference>
<evidence type="ECO:0000259" key="8">
    <source>
        <dbReference type="PROSITE" id="PS51194"/>
    </source>
</evidence>
<accession>A0A3N9TLF2</accession>
<keyword evidence="10" id="KW-1185">Reference proteome</keyword>
<feature type="region of interest" description="Disordered" evidence="6">
    <location>
        <begin position="381"/>
        <end position="412"/>
    </location>
</feature>
<dbReference type="SUPFAM" id="SSF52540">
    <property type="entry name" value="P-loop containing nucleoside triphosphate hydrolases"/>
    <property type="match status" value="1"/>
</dbReference>
<comment type="caution">
    <text evidence="9">The sequence shown here is derived from an EMBL/GenBank/DDBJ whole genome shotgun (WGS) entry which is preliminary data.</text>
</comment>
<feature type="compositionally biased region" description="Basic residues" evidence="6">
    <location>
        <begin position="387"/>
        <end position="412"/>
    </location>
</feature>
<dbReference type="Pfam" id="PF00270">
    <property type="entry name" value="DEAD"/>
    <property type="match status" value="1"/>
</dbReference>
<keyword evidence="4" id="KW-0067">ATP-binding</keyword>
<dbReference type="PANTHER" id="PTHR47959:SF13">
    <property type="entry name" value="ATP-DEPENDENT RNA HELICASE RHLE"/>
    <property type="match status" value="1"/>
</dbReference>
<protein>
    <submittedName>
        <fullName evidence="9">DEAD/DEAH box helicase</fullName>
    </submittedName>
</protein>
<evidence type="ECO:0000256" key="4">
    <source>
        <dbReference type="ARBA" id="ARBA00022840"/>
    </source>
</evidence>
<evidence type="ECO:0000256" key="3">
    <source>
        <dbReference type="ARBA" id="ARBA00022806"/>
    </source>
</evidence>
<dbReference type="InterPro" id="IPR011545">
    <property type="entry name" value="DEAD/DEAH_box_helicase_dom"/>
</dbReference>
<dbReference type="SMART" id="SM00490">
    <property type="entry name" value="HELICc"/>
    <property type="match status" value="1"/>
</dbReference>
<dbReference type="InterPro" id="IPR014001">
    <property type="entry name" value="Helicase_ATP-bd"/>
</dbReference>
<dbReference type="InterPro" id="IPR001650">
    <property type="entry name" value="Helicase_C-like"/>
</dbReference>
<keyword evidence="3 9" id="KW-0347">Helicase</keyword>
<dbReference type="CDD" id="cd18787">
    <property type="entry name" value="SF2_C_DEAD"/>
    <property type="match status" value="1"/>
</dbReference>
<keyword evidence="1" id="KW-0547">Nucleotide-binding</keyword>
<dbReference type="Pfam" id="PF00271">
    <property type="entry name" value="Helicase_C"/>
    <property type="match status" value="1"/>
</dbReference>
<feature type="domain" description="Helicase C-terminal" evidence="8">
    <location>
        <begin position="215"/>
        <end position="380"/>
    </location>
</feature>
<reference evidence="9 10" key="1">
    <citation type="submission" date="2018-11" db="EMBL/GenBank/DDBJ databases">
        <title>Vibrio LJC006 sp. nov., isolated from seawater during the bloom of the enteromorpha.</title>
        <authorList>
            <person name="Liang J."/>
        </authorList>
    </citation>
    <scope>NUCLEOTIDE SEQUENCE [LARGE SCALE GENOMIC DNA]</scope>
    <source>
        <strain evidence="9 10">LJC006</strain>
    </source>
</reference>
<proteinExistence type="inferred from homology"/>
<comment type="similarity">
    <text evidence="5">Belongs to the DEAD box helicase family.</text>
</comment>
<dbReference type="GO" id="GO:0003724">
    <property type="term" value="F:RNA helicase activity"/>
    <property type="evidence" value="ECO:0007669"/>
    <property type="project" value="TreeGrafter"/>
</dbReference>
<dbReference type="CDD" id="cd00268">
    <property type="entry name" value="DEADc"/>
    <property type="match status" value="1"/>
</dbReference>
<dbReference type="GO" id="GO:0003676">
    <property type="term" value="F:nucleic acid binding"/>
    <property type="evidence" value="ECO:0007669"/>
    <property type="project" value="InterPro"/>
</dbReference>
<dbReference type="AlphaFoldDB" id="A0A3N9TLF2"/>
<sequence>MLGLSSELCACIQSLSFDEPTDIQYEAIPKILEGNDLIAGAQTGSGKTLAYLLPIIEKLMTVKSLDTIYGSPKALIITPTRELAQQVYTAFEPFGEALGLSGACFYGGASINEQKKKLRSNIDVVIGTTGRLLDLIHIRSLNVTNVQLWVLDEGDRMLDMGFTPDIQRLKKKFSVKPQTLLFSATYNPQVLKFSQTLLSQPSRVQVDLENSTVESIEQRLYELNQSQKMKALSFLIGSENWQQVLVFVKMKGMTETLAKELKLDGISAATIHGDKSQGAREKALADFSTGRTRVLVATDVAARGIHIDDLQVVVNFDMPFKAEDYVHRVGRTGRQNKAGLAVSFVTTKENSMLRDIEQLVEQRFTLQWLAGFEPKEEIVVDESPNAPKRKGRNHEKQMLKKRLKIHASRGKK</sequence>
<evidence type="ECO:0000313" key="10">
    <source>
        <dbReference type="Proteomes" id="UP000281112"/>
    </source>
</evidence>
<organism evidence="9 10">
    <name type="scientific">Vibrio viridaestus</name>
    <dbReference type="NCBI Taxonomy" id="2487322"/>
    <lineage>
        <taxon>Bacteria</taxon>
        <taxon>Pseudomonadati</taxon>
        <taxon>Pseudomonadota</taxon>
        <taxon>Gammaproteobacteria</taxon>
        <taxon>Vibrionales</taxon>
        <taxon>Vibrionaceae</taxon>
        <taxon>Vibrio</taxon>
    </lineage>
</organism>
<dbReference type="InterPro" id="IPR044742">
    <property type="entry name" value="DEAD/DEAH_RhlB"/>
</dbReference>
<evidence type="ECO:0000256" key="6">
    <source>
        <dbReference type="SAM" id="MobiDB-lite"/>
    </source>
</evidence>
<dbReference type="InterPro" id="IPR050079">
    <property type="entry name" value="DEAD_box_RNA_helicase"/>
</dbReference>
<dbReference type="GO" id="GO:0005829">
    <property type="term" value="C:cytosol"/>
    <property type="evidence" value="ECO:0007669"/>
    <property type="project" value="TreeGrafter"/>
</dbReference>
<dbReference type="Gene3D" id="3.40.50.300">
    <property type="entry name" value="P-loop containing nucleotide triphosphate hydrolases"/>
    <property type="match status" value="2"/>
</dbReference>
<dbReference type="GO" id="GO:0016787">
    <property type="term" value="F:hydrolase activity"/>
    <property type="evidence" value="ECO:0007669"/>
    <property type="project" value="UniProtKB-KW"/>
</dbReference>
<dbReference type="Proteomes" id="UP000281112">
    <property type="component" value="Unassembled WGS sequence"/>
</dbReference>
<gene>
    <name evidence="9" type="ORF">EES38_01765</name>
</gene>
<dbReference type="GO" id="GO:0005524">
    <property type="term" value="F:ATP binding"/>
    <property type="evidence" value="ECO:0007669"/>
    <property type="project" value="UniProtKB-KW"/>
</dbReference>
<name>A0A3N9TLF2_9VIBR</name>
<evidence type="ECO:0000256" key="5">
    <source>
        <dbReference type="ARBA" id="ARBA00038437"/>
    </source>
</evidence>
<dbReference type="InterPro" id="IPR027417">
    <property type="entry name" value="P-loop_NTPase"/>
</dbReference>
<dbReference type="PROSITE" id="PS51192">
    <property type="entry name" value="HELICASE_ATP_BIND_1"/>
    <property type="match status" value="1"/>
</dbReference>